<organism evidence="1 2">
    <name type="scientific">Clostridium felsineum</name>
    <dbReference type="NCBI Taxonomy" id="36839"/>
    <lineage>
        <taxon>Bacteria</taxon>
        <taxon>Bacillati</taxon>
        <taxon>Bacillota</taxon>
        <taxon>Clostridia</taxon>
        <taxon>Eubacteriales</taxon>
        <taxon>Clostridiaceae</taxon>
        <taxon>Clostridium</taxon>
    </lineage>
</organism>
<dbReference type="AlphaFoldDB" id="A0A1S8LZ42"/>
<evidence type="ECO:0000313" key="1">
    <source>
        <dbReference type="EMBL" id="URZ11267.1"/>
    </source>
</evidence>
<accession>A0A1S8LZ42</accession>
<dbReference type="InterPro" id="IPR050639">
    <property type="entry name" value="SSR_resolvase"/>
</dbReference>
<dbReference type="GO" id="GO:0000150">
    <property type="term" value="F:DNA strand exchange activity"/>
    <property type="evidence" value="ECO:0007669"/>
    <property type="project" value="InterPro"/>
</dbReference>
<dbReference type="InterPro" id="IPR038109">
    <property type="entry name" value="DNA_bind_recomb_sf"/>
</dbReference>
<protein>
    <submittedName>
        <fullName evidence="1">Uncharacterized protein</fullName>
    </submittedName>
</protein>
<dbReference type="PROSITE" id="PS51737">
    <property type="entry name" value="RECOMBINASE_DNA_BIND"/>
    <property type="match status" value="1"/>
</dbReference>
<dbReference type="Gene3D" id="3.40.50.1390">
    <property type="entry name" value="Resolvase, N-terminal catalytic domain"/>
    <property type="match status" value="1"/>
</dbReference>
<dbReference type="PANTHER" id="PTHR30461:SF23">
    <property type="entry name" value="DNA RECOMBINASE-RELATED"/>
    <property type="match status" value="1"/>
</dbReference>
<dbReference type="PROSITE" id="PS51736">
    <property type="entry name" value="RECOMBINASES_3"/>
    <property type="match status" value="1"/>
</dbReference>
<evidence type="ECO:0000313" key="2">
    <source>
        <dbReference type="Proteomes" id="UP000190951"/>
    </source>
</evidence>
<dbReference type="RefSeq" id="WP_077834681.1">
    <property type="nucleotide sequence ID" value="NZ_CP096983.1"/>
</dbReference>
<dbReference type="KEGG" id="crw:CROST_019840"/>
<name>A0A1S8LZ42_9CLOT</name>
<dbReference type="Pfam" id="PF07508">
    <property type="entry name" value="Recombinase"/>
    <property type="match status" value="1"/>
</dbReference>
<dbReference type="Pfam" id="PF00239">
    <property type="entry name" value="Resolvase"/>
    <property type="match status" value="1"/>
</dbReference>
<dbReference type="Pfam" id="PF13408">
    <property type="entry name" value="Zn_ribbon_recom"/>
    <property type="match status" value="1"/>
</dbReference>
<sequence>MKVVGYVRLSRDEDRENYSSIISQKNIIEEYAKLRKWEINIIYVDDNCSGYTFDRPEFGKMLEGINNKNIDIIIAKDLSRIGRNNGKVLVFVDKLKELGIRLILVEEANGGLDLLKDNYDILGIKTWYNEMYVKDISRKIRSSMHMKQKKGQLIMGNFYGYKKVKVNEGFKLVVDEEIKPVVQMIFKSYIKGLGYKKICNLLDEKGYPTPSEYIKKMKEEGGKVFKNNVAHNWQTHMINRIIKNDIYIGTLRTKKRQVRMIKGKEEKVPLEDQYVFQNHHEAIISKEDFFLAKEINERRNKIKFSGKAKYDYIFRGLIECGECGYAIVGCNLKNYPKIERGYNCRSYRKYGNKLCCNHSISEDKLIFIFKEFLKDVREDYKEYINKIKLVKVENDENKCLARMRKRLYLEKEELKLILSKKIRDINKEISNEYKNIIEECYKKIENEKKEKILKLIRDIDEFNEENKNKFNNNLKSALQIFDNIIKEKNLKREEVERIIDRIIVYKDRSLEFKLKVSIDEILEKYDIKDEL</sequence>
<dbReference type="Proteomes" id="UP000190951">
    <property type="component" value="Chromosome"/>
</dbReference>
<dbReference type="Gene3D" id="3.90.1750.20">
    <property type="entry name" value="Putative Large Serine Recombinase, Chain B, Domain 2"/>
    <property type="match status" value="1"/>
</dbReference>
<keyword evidence="2" id="KW-1185">Reference proteome</keyword>
<dbReference type="InterPro" id="IPR006119">
    <property type="entry name" value="Resolv_N"/>
</dbReference>
<dbReference type="GO" id="GO:0003677">
    <property type="term" value="F:DNA binding"/>
    <property type="evidence" value="ECO:0007669"/>
    <property type="project" value="InterPro"/>
</dbReference>
<dbReference type="InterPro" id="IPR025827">
    <property type="entry name" value="Zn_ribbon_recom_dom"/>
</dbReference>
<proteinExistence type="predicted"/>
<dbReference type="InterPro" id="IPR036162">
    <property type="entry name" value="Resolvase-like_N_sf"/>
</dbReference>
<dbReference type="EMBL" id="CP096983">
    <property type="protein sequence ID" value="URZ11267.1"/>
    <property type="molecule type" value="Genomic_DNA"/>
</dbReference>
<gene>
    <name evidence="1" type="ORF">CROST_019840</name>
</gene>
<reference evidence="1 2" key="1">
    <citation type="submission" date="2022-04" db="EMBL/GenBank/DDBJ databases">
        <title>Genome sequence of C. roseum typestrain.</title>
        <authorList>
            <person name="Poehlein A."/>
            <person name="Schoch T."/>
            <person name="Duerre P."/>
            <person name="Daniel R."/>
        </authorList>
    </citation>
    <scope>NUCLEOTIDE SEQUENCE [LARGE SCALE GENOMIC DNA]</scope>
    <source>
        <strain evidence="1 2">DSM 7320</strain>
    </source>
</reference>
<dbReference type="SMART" id="SM00857">
    <property type="entry name" value="Resolvase"/>
    <property type="match status" value="1"/>
</dbReference>
<dbReference type="SUPFAM" id="SSF53041">
    <property type="entry name" value="Resolvase-like"/>
    <property type="match status" value="1"/>
</dbReference>
<dbReference type="STRING" id="84029.CROST_23110"/>
<dbReference type="PANTHER" id="PTHR30461">
    <property type="entry name" value="DNA-INVERTASE FROM LAMBDOID PROPHAGE"/>
    <property type="match status" value="1"/>
</dbReference>
<dbReference type="InterPro" id="IPR011109">
    <property type="entry name" value="DNA_bind_recombinase_dom"/>
</dbReference>